<dbReference type="SUPFAM" id="SSF88697">
    <property type="entry name" value="PUA domain-like"/>
    <property type="match status" value="1"/>
</dbReference>
<dbReference type="PANTHER" id="PTHR46732">
    <property type="entry name" value="ATP-DEPENDENT PROTEASE LA (LON) DOMAIN PROTEIN"/>
    <property type="match status" value="1"/>
</dbReference>
<evidence type="ECO:0000313" key="2">
    <source>
        <dbReference type="EMBL" id="AQZ96773.1"/>
    </source>
</evidence>
<dbReference type="PANTHER" id="PTHR46732:SF8">
    <property type="entry name" value="ATP-DEPENDENT PROTEASE LA (LON) DOMAIN PROTEIN"/>
    <property type="match status" value="1"/>
</dbReference>
<proteinExistence type="predicted"/>
<organism evidence="2 3">
    <name type="scientific">Halopseudomonas phragmitis</name>
    <dbReference type="NCBI Taxonomy" id="1931241"/>
    <lineage>
        <taxon>Bacteria</taxon>
        <taxon>Pseudomonadati</taxon>
        <taxon>Pseudomonadota</taxon>
        <taxon>Gammaproteobacteria</taxon>
        <taxon>Pseudomonadales</taxon>
        <taxon>Pseudomonadaceae</taxon>
        <taxon>Halopseudomonas</taxon>
    </lineage>
</organism>
<reference evidence="2 3" key="1">
    <citation type="submission" date="2017-03" db="EMBL/GenBank/DDBJ databases">
        <title>Complete genome sequence of the novel DNRA strain Pseudomonas sp. S-6-2 isolated from Chinese polluted river sediment. Journal of Biotechnology.</title>
        <authorList>
            <person name="Li J."/>
            <person name="Xiang F."/>
            <person name="Wang L."/>
            <person name="Xi L."/>
            <person name="Liu J."/>
        </authorList>
    </citation>
    <scope>NUCLEOTIDE SEQUENCE [LARGE SCALE GENOMIC DNA]</scope>
    <source>
        <strain evidence="2 3">S-6-2</strain>
    </source>
</reference>
<dbReference type="InterPro" id="IPR015947">
    <property type="entry name" value="PUA-like_sf"/>
</dbReference>
<sequence>MTERMALFPLNTVLLPGCVLDLQIFEPRYLDMVSRCFRQNAGFVVVTLEEGAEAGPGAVRFKALGCEARIIDWERRDNGLLGIRVEGGRRAEASAVEVASDGLLSASVDWLVEQPDAELLASHADLLALHTTLLEHPIAAALKLPAVAGSQQRLAWQLAYLLPLDVEEKLELLAQADPLLRLQQIERWLRSMQA</sequence>
<keyword evidence="2" id="KW-0378">Hydrolase</keyword>
<dbReference type="RefSeq" id="WP_080051681.1">
    <property type="nucleotide sequence ID" value="NZ_CP020100.1"/>
</dbReference>
<protein>
    <submittedName>
        <fullName evidence="2">ATP-dependent protease</fullName>
    </submittedName>
</protein>
<dbReference type="InterPro" id="IPR046336">
    <property type="entry name" value="Lon_prtase_N_sf"/>
</dbReference>
<evidence type="ECO:0000313" key="3">
    <source>
        <dbReference type="Proteomes" id="UP000243488"/>
    </source>
</evidence>
<gene>
    <name evidence="2" type="ORF">BVH74_09115</name>
</gene>
<name>A0A1V0BA05_9GAMM</name>
<dbReference type="EMBL" id="CP020100">
    <property type="protein sequence ID" value="AQZ96773.1"/>
    <property type="molecule type" value="Genomic_DNA"/>
</dbReference>
<dbReference type="KEGG" id="ppha:BVH74_09115"/>
<dbReference type="Pfam" id="PF02190">
    <property type="entry name" value="LON_substr_bdg"/>
    <property type="match status" value="1"/>
</dbReference>
<dbReference type="InterPro" id="IPR003111">
    <property type="entry name" value="Lon_prtase_N"/>
</dbReference>
<dbReference type="PROSITE" id="PS51787">
    <property type="entry name" value="LON_N"/>
    <property type="match status" value="1"/>
</dbReference>
<dbReference type="GO" id="GO:0006508">
    <property type="term" value="P:proteolysis"/>
    <property type="evidence" value="ECO:0007669"/>
    <property type="project" value="UniProtKB-KW"/>
</dbReference>
<keyword evidence="3" id="KW-1185">Reference proteome</keyword>
<accession>A0A1V0BA05</accession>
<dbReference type="STRING" id="1931241.BVH74_09115"/>
<dbReference type="Proteomes" id="UP000243488">
    <property type="component" value="Chromosome"/>
</dbReference>
<evidence type="ECO:0000259" key="1">
    <source>
        <dbReference type="PROSITE" id="PS51787"/>
    </source>
</evidence>
<feature type="domain" description="Lon N-terminal" evidence="1">
    <location>
        <begin position="4"/>
        <end position="193"/>
    </location>
</feature>
<dbReference type="Gene3D" id="2.30.130.40">
    <property type="entry name" value="LON domain-like"/>
    <property type="match status" value="1"/>
</dbReference>
<dbReference type="SMART" id="SM00464">
    <property type="entry name" value="LON"/>
    <property type="match status" value="1"/>
</dbReference>
<keyword evidence="2" id="KW-0645">Protease</keyword>
<dbReference type="AlphaFoldDB" id="A0A1V0BA05"/>
<dbReference type="GO" id="GO:0008233">
    <property type="term" value="F:peptidase activity"/>
    <property type="evidence" value="ECO:0007669"/>
    <property type="project" value="UniProtKB-KW"/>
</dbReference>